<dbReference type="UniPathway" id="UPA00056">
    <property type="reaction ID" value="UER00092"/>
</dbReference>
<dbReference type="SUPFAM" id="SSF69055">
    <property type="entry name" value="1-deoxy-D-xylulose-5-phosphate reductoisomerase, C-terminal domain"/>
    <property type="match status" value="1"/>
</dbReference>
<evidence type="ECO:0000256" key="2">
    <source>
        <dbReference type="ARBA" id="ARBA00006825"/>
    </source>
</evidence>
<dbReference type="InterPro" id="IPR003821">
    <property type="entry name" value="DXP_reductoisomerase"/>
</dbReference>
<feature type="binding site" evidence="9">
    <location>
        <position position="219"/>
    </location>
    <ligand>
        <name>Mn(2+)</name>
        <dbReference type="ChEBI" id="CHEBI:29035"/>
    </ligand>
</feature>
<evidence type="ECO:0000256" key="1">
    <source>
        <dbReference type="ARBA" id="ARBA00005094"/>
    </source>
</evidence>
<evidence type="ECO:0000313" key="14">
    <source>
        <dbReference type="Proteomes" id="UP000515847"/>
    </source>
</evidence>
<feature type="binding site" evidence="9">
    <location>
        <position position="215"/>
    </location>
    <ligand>
        <name>1-deoxy-D-xylulose 5-phosphate</name>
        <dbReference type="ChEBI" id="CHEBI:57792"/>
    </ligand>
</feature>
<feature type="binding site" evidence="9">
    <location>
        <position position="216"/>
    </location>
    <ligand>
        <name>1-deoxy-D-xylulose 5-phosphate</name>
        <dbReference type="ChEBI" id="CHEBI:57792"/>
    </ligand>
</feature>
<feature type="binding site" evidence="9">
    <location>
        <position position="39"/>
    </location>
    <ligand>
        <name>NADPH</name>
        <dbReference type="ChEBI" id="CHEBI:57783"/>
    </ligand>
</feature>
<feature type="binding site" evidence="9">
    <location>
        <position position="14"/>
    </location>
    <ligand>
        <name>NADPH</name>
        <dbReference type="ChEBI" id="CHEBI:57783"/>
    </ligand>
</feature>
<reference evidence="13 14" key="1">
    <citation type="journal article" date="2019" name="Front. Microbiol.">
        <title>Thermoanaerosceptrum fracticalcis gen. nov. sp. nov., a Novel Fumarate-Fermenting Microorganism From a Deep Fractured Carbonate Aquifer of the US Great Basin.</title>
        <authorList>
            <person name="Hamilton-Brehm S.D."/>
            <person name="Stewart L.E."/>
            <person name="Zavarin M."/>
            <person name="Caldwell M."/>
            <person name="Lawson P.A."/>
            <person name="Onstott T.C."/>
            <person name="Grzymski J."/>
            <person name="Neveux I."/>
            <person name="Lollar B.S."/>
            <person name="Russell C.E."/>
            <person name="Moser D.P."/>
        </authorList>
    </citation>
    <scope>NUCLEOTIDE SEQUENCE [LARGE SCALE GENOMIC DNA]</scope>
    <source>
        <strain evidence="13 14">DRI-13</strain>
    </source>
</reference>
<feature type="binding site" evidence="9">
    <location>
        <position position="13"/>
    </location>
    <ligand>
        <name>NADPH</name>
        <dbReference type="ChEBI" id="CHEBI:57783"/>
    </ligand>
</feature>
<dbReference type="Pfam" id="PF02670">
    <property type="entry name" value="DXP_reductoisom"/>
    <property type="match status" value="1"/>
</dbReference>
<dbReference type="FunFam" id="3.40.50.720:FF:000045">
    <property type="entry name" value="1-deoxy-D-xylulose 5-phosphate reductoisomerase"/>
    <property type="match status" value="1"/>
</dbReference>
<dbReference type="HAMAP" id="MF_00183">
    <property type="entry name" value="DXP_reductoisom"/>
    <property type="match status" value="1"/>
</dbReference>
<comment type="pathway">
    <text evidence="1 9">Isoprenoid biosynthesis; isopentenyl diphosphate biosynthesis via DXP pathway; isopentenyl diphosphate from 1-deoxy-D-xylulose 5-phosphate: step 1/6.</text>
</comment>
<feature type="binding site" evidence="9">
    <location>
        <position position="174"/>
    </location>
    <ligand>
        <name>1-deoxy-D-xylulose 5-phosphate</name>
        <dbReference type="ChEBI" id="CHEBI:57792"/>
    </ligand>
</feature>
<evidence type="ECO:0000259" key="12">
    <source>
        <dbReference type="Pfam" id="PF13288"/>
    </source>
</evidence>
<evidence type="ECO:0000256" key="6">
    <source>
        <dbReference type="ARBA" id="ARBA00023211"/>
    </source>
</evidence>
<dbReference type="SUPFAM" id="SSF55347">
    <property type="entry name" value="Glyceraldehyde-3-phosphate dehydrogenase-like, C-terminal domain"/>
    <property type="match status" value="1"/>
</dbReference>
<keyword evidence="14" id="KW-1185">Reference proteome</keyword>
<comment type="caution">
    <text evidence="9">Lacks conserved residue(s) required for the propagation of feature annotation.</text>
</comment>
<dbReference type="GO" id="GO:0070402">
    <property type="term" value="F:NADPH binding"/>
    <property type="evidence" value="ECO:0007669"/>
    <property type="project" value="InterPro"/>
</dbReference>
<dbReference type="PIRSF" id="PIRSF006205">
    <property type="entry name" value="Dxp_reductismrs"/>
    <property type="match status" value="1"/>
</dbReference>
<proteinExistence type="inferred from homology"/>
<protein>
    <recommendedName>
        <fullName evidence="9">1-deoxy-D-xylulose 5-phosphate reductoisomerase</fullName>
        <shortName evidence="9">DXP reductoisomerase</shortName>
        <ecNumber evidence="9">1.1.1.267</ecNumber>
    </recommendedName>
    <alternativeName>
        <fullName evidence="9">1-deoxyxylulose-5-phosphate reductoisomerase</fullName>
    </alternativeName>
    <alternativeName>
        <fullName evidence="9">2-C-methyl-D-erythritol 4-phosphate synthase</fullName>
    </alternativeName>
</protein>
<dbReference type="GO" id="GO:0051484">
    <property type="term" value="P:isopentenyl diphosphate biosynthetic process, methylerythritol 4-phosphate pathway involved in terpenoid biosynthetic process"/>
    <property type="evidence" value="ECO:0007669"/>
    <property type="project" value="UniProtKB-ARBA"/>
</dbReference>
<comment type="function">
    <text evidence="9">Catalyzes the NADPH-dependent rearrangement and reduction of 1-deoxy-D-xylulose-5-phosphate (DXP) to 2-C-methyl-D-erythritol 4-phosphate (MEP).</text>
</comment>
<evidence type="ECO:0000256" key="5">
    <source>
        <dbReference type="ARBA" id="ARBA00023002"/>
    </source>
</evidence>
<dbReference type="NCBIfam" id="TIGR00243">
    <property type="entry name" value="Dxr"/>
    <property type="match status" value="1"/>
</dbReference>
<comment type="cofactor">
    <cofactor evidence="9">
        <name>Mg(2+)</name>
        <dbReference type="ChEBI" id="CHEBI:18420"/>
    </cofactor>
    <cofactor evidence="9">
        <name>Mn(2+)</name>
        <dbReference type="ChEBI" id="CHEBI:29035"/>
    </cofactor>
</comment>
<evidence type="ECO:0000259" key="10">
    <source>
        <dbReference type="Pfam" id="PF02670"/>
    </source>
</evidence>
<gene>
    <name evidence="9" type="primary">dxr</name>
    <name evidence="13" type="ORF">BR63_05055</name>
</gene>
<name>A0A7G6E0X9_THEFR</name>
<keyword evidence="4 9" id="KW-0521">NADP</keyword>
<feature type="binding site" evidence="9">
    <location>
        <position position="150"/>
    </location>
    <ligand>
        <name>Mn(2+)</name>
        <dbReference type="ChEBI" id="CHEBI:29035"/>
    </ligand>
</feature>
<evidence type="ECO:0000313" key="13">
    <source>
        <dbReference type="EMBL" id="QNB45733.1"/>
    </source>
</evidence>
<evidence type="ECO:0000256" key="7">
    <source>
        <dbReference type="ARBA" id="ARBA00023229"/>
    </source>
</evidence>
<organism evidence="13 14">
    <name type="scientific">Thermanaerosceptrum fracticalcis</name>
    <dbReference type="NCBI Taxonomy" id="1712410"/>
    <lineage>
        <taxon>Bacteria</taxon>
        <taxon>Bacillati</taxon>
        <taxon>Bacillota</taxon>
        <taxon>Clostridia</taxon>
        <taxon>Eubacteriales</taxon>
        <taxon>Peptococcaceae</taxon>
        <taxon>Thermanaerosceptrum</taxon>
    </lineage>
</organism>
<feature type="binding site" evidence="9">
    <location>
        <position position="150"/>
    </location>
    <ligand>
        <name>1-deoxy-D-xylulose 5-phosphate</name>
        <dbReference type="ChEBI" id="CHEBI:57792"/>
    </ligand>
</feature>
<feature type="domain" description="1-deoxy-D-xylulose 5-phosphate reductoisomerase N-terminal" evidence="10">
    <location>
        <begin position="5"/>
        <end position="130"/>
    </location>
</feature>
<dbReference type="InterPro" id="IPR036169">
    <property type="entry name" value="DXPR_C_sf"/>
</dbReference>
<dbReference type="GO" id="GO:0030604">
    <property type="term" value="F:1-deoxy-D-xylulose-5-phosphate reductoisomerase activity"/>
    <property type="evidence" value="ECO:0007669"/>
    <property type="project" value="UniProtKB-UniRule"/>
</dbReference>
<dbReference type="Pfam" id="PF13288">
    <property type="entry name" value="DXPR_C"/>
    <property type="match status" value="1"/>
</dbReference>
<feature type="domain" description="DXP reductoisomerase C-terminal" evidence="12">
    <location>
        <begin position="259"/>
        <end position="375"/>
    </location>
</feature>
<feature type="binding site" evidence="9">
    <location>
        <position position="12"/>
    </location>
    <ligand>
        <name>NADPH</name>
        <dbReference type="ChEBI" id="CHEBI:57783"/>
    </ligand>
</feature>
<dbReference type="AlphaFoldDB" id="A0A7G6E0X9"/>
<dbReference type="InterPro" id="IPR013512">
    <property type="entry name" value="DXP_reductoisomerase_N"/>
</dbReference>
<keyword evidence="6 9" id="KW-0464">Manganese</keyword>
<dbReference type="GO" id="GO:0030145">
    <property type="term" value="F:manganese ion binding"/>
    <property type="evidence" value="ECO:0007669"/>
    <property type="project" value="TreeGrafter"/>
</dbReference>
<dbReference type="RefSeq" id="WP_034419754.1">
    <property type="nucleotide sequence ID" value="NZ_CP045798.1"/>
</dbReference>
<dbReference type="InterPro" id="IPR026877">
    <property type="entry name" value="DXPR_C"/>
</dbReference>
<comment type="similarity">
    <text evidence="2 9">Belongs to the DXR family.</text>
</comment>
<dbReference type="InterPro" id="IPR036291">
    <property type="entry name" value="NAD(P)-bd_dom_sf"/>
</dbReference>
<evidence type="ECO:0000256" key="3">
    <source>
        <dbReference type="ARBA" id="ARBA00022723"/>
    </source>
</evidence>
<dbReference type="PANTHER" id="PTHR30525">
    <property type="entry name" value="1-DEOXY-D-XYLULOSE 5-PHOSPHATE REDUCTOISOMERASE"/>
    <property type="match status" value="1"/>
</dbReference>
<feature type="binding site" evidence="9">
    <location>
        <position position="203"/>
    </location>
    <ligand>
        <name>NADPH</name>
        <dbReference type="ChEBI" id="CHEBI:57783"/>
    </ligand>
</feature>
<evidence type="ECO:0000256" key="8">
    <source>
        <dbReference type="ARBA" id="ARBA00048543"/>
    </source>
</evidence>
<dbReference type="InterPro" id="IPR013644">
    <property type="entry name" value="DXP_reductoisomerase_C"/>
</dbReference>
<feature type="binding site" evidence="9">
    <location>
        <position position="210"/>
    </location>
    <ligand>
        <name>1-deoxy-D-xylulose 5-phosphate</name>
        <dbReference type="ChEBI" id="CHEBI:57792"/>
    </ligand>
</feature>
<dbReference type="Gene3D" id="1.10.1740.10">
    <property type="match status" value="1"/>
</dbReference>
<feature type="binding site" evidence="9">
    <location>
        <position position="123"/>
    </location>
    <ligand>
        <name>1-deoxy-D-xylulose 5-phosphate</name>
        <dbReference type="ChEBI" id="CHEBI:57792"/>
    </ligand>
</feature>
<evidence type="ECO:0000256" key="4">
    <source>
        <dbReference type="ARBA" id="ARBA00022857"/>
    </source>
</evidence>
<dbReference type="OrthoDB" id="9806546at2"/>
<dbReference type="GO" id="GO:0016853">
    <property type="term" value="F:isomerase activity"/>
    <property type="evidence" value="ECO:0007669"/>
    <property type="project" value="UniProtKB-KW"/>
</dbReference>
<keyword evidence="3 9" id="KW-0479">Metal-binding</keyword>
<evidence type="ECO:0000259" key="11">
    <source>
        <dbReference type="Pfam" id="PF08436"/>
    </source>
</evidence>
<feature type="binding site" evidence="9">
    <location>
        <position position="149"/>
    </location>
    <ligand>
        <name>1-deoxy-D-xylulose 5-phosphate</name>
        <dbReference type="ChEBI" id="CHEBI:57792"/>
    </ligand>
</feature>
<keyword evidence="5 9" id="KW-0560">Oxidoreductase</keyword>
<feature type="binding site" evidence="9">
    <location>
        <position position="124"/>
    </location>
    <ligand>
        <name>NADPH</name>
        <dbReference type="ChEBI" id="CHEBI:57783"/>
    </ligand>
</feature>
<feature type="binding site" evidence="9">
    <location>
        <position position="219"/>
    </location>
    <ligand>
        <name>1-deoxy-D-xylulose 5-phosphate</name>
        <dbReference type="ChEBI" id="CHEBI:57792"/>
    </ligand>
</feature>
<dbReference type="PANTHER" id="PTHR30525:SF0">
    <property type="entry name" value="1-DEOXY-D-XYLULOSE 5-PHOSPHATE REDUCTOISOMERASE, CHLOROPLASTIC"/>
    <property type="match status" value="1"/>
</dbReference>
<accession>A0A7G6E0X9</accession>
<keyword evidence="9" id="KW-0460">Magnesium</keyword>
<dbReference type="EMBL" id="CP045798">
    <property type="protein sequence ID" value="QNB45733.1"/>
    <property type="molecule type" value="Genomic_DNA"/>
</dbReference>
<dbReference type="Proteomes" id="UP000515847">
    <property type="component" value="Chromosome"/>
</dbReference>
<keyword evidence="7 9" id="KW-0414">Isoprene biosynthesis</keyword>
<feature type="binding site" evidence="9">
    <location>
        <position position="148"/>
    </location>
    <ligand>
        <name>Mn(2+)</name>
        <dbReference type="ChEBI" id="CHEBI:29035"/>
    </ligand>
</feature>
<keyword evidence="13" id="KW-0413">Isomerase</keyword>
<dbReference type="KEGG" id="tfr:BR63_05055"/>
<comment type="catalytic activity">
    <reaction evidence="8">
        <text>2-C-methyl-D-erythritol 4-phosphate + NADP(+) = 1-deoxy-D-xylulose 5-phosphate + NADPH + H(+)</text>
        <dbReference type="Rhea" id="RHEA:13717"/>
        <dbReference type="ChEBI" id="CHEBI:15378"/>
        <dbReference type="ChEBI" id="CHEBI:57783"/>
        <dbReference type="ChEBI" id="CHEBI:57792"/>
        <dbReference type="ChEBI" id="CHEBI:58262"/>
        <dbReference type="ChEBI" id="CHEBI:58349"/>
        <dbReference type="EC" id="1.1.1.267"/>
    </reaction>
    <physiologicalReaction direction="right-to-left" evidence="8">
        <dbReference type="Rhea" id="RHEA:13719"/>
    </physiologicalReaction>
</comment>
<feature type="binding site" evidence="9">
    <location>
        <position position="11"/>
    </location>
    <ligand>
        <name>NADPH</name>
        <dbReference type="ChEBI" id="CHEBI:57783"/>
    </ligand>
</feature>
<sequence>MTKRIVLLGSTGSIGRQVLDVVESFPDSFEIMALAAGSNTDLLAEQINKHRPKFVGVGSQESAVILKDRLKEPAEILTGNEGLVHLAKLSGIDLVIVAVSGIIGLVPTLAALDSGTSVALANKETIVAGGSLVLEKAQQKGVPLIPVDSEHSAIFQCLEQENKEAVDKIILTASGGPFLTYTREQLANVTPEMALKHPRWQMGAKITIDSAGLINKGLEVIEAHWLFQVPYEKIEVVIHPQSVVHSMVQYGDGSVLAQLGCPDMRIPIQYALTYPERWYNKFPRLNFLETQELTFQRPDYKKFPGLALAYQAGKTGGSMTAVYNAANEVAVEMFLQGKINFTRIPEIIESVMTEHHPLKTFTLEDILTVDSWARTAARKVTEKY</sequence>
<feature type="domain" description="1-deoxy-D-xylulose 5-phosphate reductoisomerase C-terminal" evidence="11">
    <location>
        <begin position="144"/>
        <end position="227"/>
    </location>
</feature>
<feature type="binding site" evidence="9">
    <location>
        <position position="197"/>
    </location>
    <ligand>
        <name>1-deoxy-D-xylulose 5-phosphate</name>
        <dbReference type="ChEBI" id="CHEBI:57792"/>
    </ligand>
</feature>
<dbReference type="NCBIfam" id="NF009114">
    <property type="entry name" value="PRK12464.1"/>
    <property type="match status" value="1"/>
</dbReference>
<feature type="binding site" evidence="9">
    <location>
        <position position="37"/>
    </location>
    <ligand>
        <name>NADPH</name>
        <dbReference type="ChEBI" id="CHEBI:57783"/>
    </ligand>
</feature>
<dbReference type="EC" id="1.1.1.267" evidence="9"/>
<feature type="binding site" evidence="9">
    <location>
        <position position="122"/>
    </location>
    <ligand>
        <name>NADPH</name>
        <dbReference type="ChEBI" id="CHEBI:57783"/>
    </ligand>
</feature>
<dbReference type="Gene3D" id="3.40.50.720">
    <property type="entry name" value="NAD(P)-binding Rossmann-like Domain"/>
    <property type="match status" value="1"/>
</dbReference>
<dbReference type="Pfam" id="PF08436">
    <property type="entry name" value="DXP_redisom_C"/>
    <property type="match status" value="1"/>
</dbReference>
<dbReference type="SUPFAM" id="SSF51735">
    <property type="entry name" value="NAD(P)-binding Rossmann-fold domains"/>
    <property type="match status" value="1"/>
</dbReference>
<evidence type="ECO:0000256" key="9">
    <source>
        <dbReference type="HAMAP-Rule" id="MF_00183"/>
    </source>
</evidence>